<dbReference type="AlphaFoldDB" id="A0A5B8CAH9"/>
<evidence type="ECO:0000313" key="3">
    <source>
        <dbReference type="Proteomes" id="UP000311469"/>
    </source>
</evidence>
<dbReference type="RefSeq" id="WP_140041667.1">
    <property type="nucleotide sequence ID" value="NZ_CP041016.1"/>
</dbReference>
<evidence type="ECO:0000256" key="1">
    <source>
        <dbReference type="SAM" id="MobiDB-lite"/>
    </source>
</evidence>
<feature type="compositionally biased region" description="Low complexity" evidence="1">
    <location>
        <begin position="143"/>
        <end position="156"/>
    </location>
</feature>
<dbReference type="KEGG" id="sufl:FIL70_03655"/>
<proteinExistence type="predicted"/>
<name>A0A5B8CAH9_SPHSA</name>
<evidence type="ECO:0000313" key="2">
    <source>
        <dbReference type="EMBL" id="QDC36474.1"/>
    </source>
</evidence>
<feature type="compositionally biased region" description="Polar residues" evidence="1">
    <location>
        <begin position="167"/>
        <end position="177"/>
    </location>
</feature>
<dbReference type="Proteomes" id="UP000311469">
    <property type="component" value="Chromosome cSF1"/>
</dbReference>
<organism evidence="2 3">
    <name type="scientific">Sphingobium fuliginis ATCC 27551</name>
    <dbReference type="NCBI Taxonomy" id="1208342"/>
    <lineage>
        <taxon>Bacteria</taxon>
        <taxon>Pseudomonadati</taxon>
        <taxon>Pseudomonadota</taxon>
        <taxon>Alphaproteobacteria</taxon>
        <taxon>Sphingomonadales</taxon>
        <taxon>Sphingomonadaceae</taxon>
        <taxon>Sphingobium</taxon>
    </lineage>
</organism>
<protein>
    <submittedName>
        <fullName evidence="2">Uncharacterized protein</fullName>
    </submittedName>
</protein>
<gene>
    <name evidence="2" type="ORF">FIL70_03655</name>
</gene>
<dbReference type="EMBL" id="CP041016">
    <property type="protein sequence ID" value="QDC36474.1"/>
    <property type="molecule type" value="Genomic_DNA"/>
</dbReference>
<reference evidence="2 3" key="1">
    <citation type="submission" date="2019-06" db="EMBL/GenBank/DDBJ databases">
        <title>Genome organization and adaptive potential of archetypical organophosphate degarding Sphingobium fuliginis ATCC 27551.</title>
        <authorList>
            <person name="Sarwar A."/>
            <person name="Parthasarathy S."/>
            <person name="Singh C."/>
            <person name="Siddavattam D."/>
        </authorList>
    </citation>
    <scope>NUCLEOTIDE SEQUENCE [LARGE SCALE GENOMIC DNA]</scope>
    <source>
        <strain evidence="2 3">ATCC 27551</strain>
    </source>
</reference>
<sequence>MTLTPKQRVKINAALAIINDEGHNARAVQHAANVYIQRGYDPVRSYDIAVRDFGRTQPQVAAKIAWAHKLADASSPATIEIYDRALNTYRETGDQSVIDGLGSMIAQDSIALAVHEGRLDTSAVVSSEALEIAMGFAPGESMTANPTSAPPAAAAPEPVPTAPAQPSLVNDRQTSAASVRAPPVARSACDREKAWAGVPTGAAGVRTASGGYRAPMTGERAARWAGEATGLSLSAIRAGEGSEAVA</sequence>
<feature type="region of interest" description="Disordered" evidence="1">
    <location>
        <begin position="141"/>
        <end position="185"/>
    </location>
</feature>
<accession>A0A5B8CAH9</accession>